<sequence length="146" mass="15786">MTTAKPDQVFQDLGVEGAPLLAALHEEAFQGGEVWSEAAFASLLSIPGTEALVVALEGQPAGFILTRTLLDETEILTLAVSPRFQRRGLGRQLIEKIFPKGQIFLEVSVSNSAARRLYEACGFARAGVRRGYYQDGSDAIVMTSKI</sequence>
<keyword evidence="3" id="KW-0808">Transferase</keyword>
<dbReference type="PROSITE" id="PS51186">
    <property type="entry name" value="GNAT"/>
    <property type="match status" value="1"/>
</dbReference>
<evidence type="ECO:0000256" key="3">
    <source>
        <dbReference type="ARBA" id="ARBA00022679"/>
    </source>
</evidence>
<keyword evidence="7" id="KW-0689">Ribosomal protein</keyword>
<dbReference type="SUPFAM" id="SSF55729">
    <property type="entry name" value="Acyl-CoA N-acyltransferases (Nat)"/>
    <property type="match status" value="1"/>
</dbReference>
<dbReference type="NCBIfam" id="TIGR01575">
    <property type="entry name" value="rimI"/>
    <property type="match status" value="1"/>
</dbReference>
<comment type="similarity">
    <text evidence="1 5">Belongs to the acetyltransferase family. RimI subfamily.</text>
</comment>
<evidence type="ECO:0000313" key="8">
    <source>
        <dbReference type="Proteomes" id="UP000661006"/>
    </source>
</evidence>
<dbReference type="Proteomes" id="UP000661006">
    <property type="component" value="Unassembled WGS sequence"/>
</dbReference>
<keyword evidence="4" id="KW-0012">Acyltransferase</keyword>
<feature type="domain" description="N-acetyltransferase" evidence="6">
    <location>
        <begin position="8"/>
        <end position="146"/>
    </location>
</feature>
<dbReference type="Pfam" id="PF00583">
    <property type="entry name" value="Acetyltransf_1"/>
    <property type="match status" value="1"/>
</dbReference>
<dbReference type="AlphaFoldDB" id="A0A9Q2FJY1"/>
<dbReference type="InterPro" id="IPR050680">
    <property type="entry name" value="YpeA/RimI_acetyltransf"/>
</dbReference>
<keyword evidence="2 5" id="KW-0963">Cytoplasm</keyword>
<dbReference type="PANTHER" id="PTHR43420:SF44">
    <property type="entry name" value="ACETYLTRANSFERASE YPEA"/>
    <property type="match status" value="1"/>
</dbReference>
<accession>A0A9Q2FJY1</accession>
<dbReference type="GeneID" id="81474114"/>
<evidence type="ECO:0000256" key="1">
    <source>
        <dbReference type="ARBA" id="ARBA00005395"/>
    </source>
</evidence>
<dbReference type="InterPro" id="IPR006464">
    <property type="entry name" value="AcTrfase_RimI/Ard1"/>
</dbReference>
<comment type="function">
    <text evidence="5">Acetylates the N-terminal alanine of ribosomal protein bS18.</text>
</comment>
<dbReference type="InterPro" id="IPR016181">
    <property type="entry name" value="Acyl_CoA_acyltransferase"/>
</dbReference>
<evidence type="ECO:0000313" key="7">
    <source>
        <dbReference type="EMBL" id="MBF0870286.1"/>
    </source>
</evidence>
<dbReference type="EC" id="2.3.1.266" evidence="5"/>
<evidence type="ECO:0000256" key="5">
    <source>
        <dbReference type="RuleBase" id="RU363094"/>
    </source>
</evidence>
<dbReference type="CDD" id="cd04301">
    <property type="entry name" value="NAT_SF"/>
    <property type="match status" value="1"/>
</dbReference>
<dbReference type="GO" id="GO:0005840">
    <property type="term" value="C:ribosome"/>
    <property type="evidence" value="ECO:0007669"/>
    <property type="project" value="UniProtKB-KW"/>
</dbReference>
<dbReference type="InterPro" id="IPR000182">
    <property type="entry name" value="GNAT_dom"/>
</dbReference>
<keyword evidence="7" id="KW-0687">Ribonucleoprotein</keyword>
<gene>
    <name evidence="7" type="primary">rimI</name>
    <name evidence="7" type="ORF">HKD32_05350</name>
</gene>
<evidence type="ECO:0000259" key="6">
    <source>
        <dbReference type="PROSITE" id="PS51186"/>
    </source>
</evidence>
<dbReference type="PANTHER" id="PTHR43420">
    <property type="entry name" value="ACETYLTRANSFERASE"/>
    <property type="match status" value="1"/>
</dbReference>
<dbReference type="RefSeq" id="WP_194257642.1">
    <property type="nucleotide sequence ID" value="NZ_JABCQN010000002.1"/>
</dbReference>
<reference evidence="7" key="1">
    <citation type="submission" date="2020-04" db="EMBL/GenBank/DDBJ databases">
        <authorList>
            <person name="Sombolestani A."/>
        </authorList>
    </citation>
    <scope>NUCLEOTIDE SEQUENCE</scope>
    <source>
        <strain evidence="7">R71697</strain>
    </source>
</reference>
<dbReference type="GO" id="GO:0008999">
    <property type="term" value="F:protein-N-terminal-alanine acetyltransferase activity"/>
    <property type="evidence" value="ECO:0007669"/>
    <property type="project" value="UniProtKB-EC"/>
</dbReference>
<dbReference type="GO" id="GO:0005737">
    <property type="term" value="C:cytoplasm"/>
    <property type="evidence" value="ECO:0007669"/>
    <property type="project" value="UniProtKB-SubCell"/>
</dbReference>
<name>A0A9Q2FJY1_GLUJA</name>
<evidence type="ECO:0000256" key="2">
    <source>
        <dbReference type="ARBA" id="ARBA00022490"/>
    </source>
</evidence>
<reference evidence="7" key="2">
    <citation type="submission" date="2020-11" db="EMBL/GenBank/DDBJ databases">
        <title>Description of novel Gluconobacter species.</title>
        <authorList>
            <person name="Cleenwerck I."/>
            <person name="Cnockaert M."/>
            <person name="Borremans W."/>
            <person name="Wieme A.D."/>
            <person name="De Vuyst L."/>
            <person name="Vandamme P."/>
        </authorList>
    </citation>
    <scope>NUCLEOTIDE SEQUENCE</scope>
    <source>
        <strain evidence="7">R71697</strain>
    </source>
</reference>
<protein>
    <recommendedName>
        <fullName evidence="5">[Ribosomal protein bS18]-alanine N-acetyltransferase</fullName>
        <ecNumber evidence="5">2.3.1.266</ecNumber>
    </recommendedName>
</protein>
<organism evidence="7 8">
    <name type="scientific">Gluconobacter japonicus</name>
    <dbReference type="NCBI Taxonomy" id="376620"/>
    <lineage>
        <taxon>Bacteria</taxon>
        <taxon>Pseudomonadati</taxon>
        <taxon>Pseudomonadota</taxon>
        <taxon>Alphaproteobacteria</taxon>
        <taxon>Acetobacterales</taxon>
        <taxon>Acetobacteraceae</taxon>
        <taxon>Gluconobacter</taxon>
    </lineage>
</organism>
<evidence type="ECO:0000256" key="4">
    <source>
        <dbReference type="ARBA" id="ARBA00023315"/>
    </source>
</evidence>
<proteinExistence type="inferred from homology"/>
<dbReference type="EMBL" id="JABCQN010000002">
    <property type="protein sequence ID" value="MBF0870286.1"/>
    <property type="molecule type" value="Genomic_DNA"/>
</dbReference>
<comment type="catalytic activity">
    <reaction evidence="5">
        <text>N-terminal L-alanyl-[ribosomal protein bS18] + acetyl-CoA = N-terminal N(alpha)-acetyl-L-alanyl-[ribosomal protein bS18] + CoA + H(+)</text>
        <dbReference type="Rhea" id="RHEA:43756"/>
        <dbReference type="Rhea" id="RHEA-COMP:10676"/>
        <dbReference type="Rhea" id="RHEA-COMP:10677"/>
        <dbReference type="ChEBI" id="CHEBI:15378"/>
        <dbReference type="ChEBI" id="CHEBI:57287"/>
        <dbReference type="ChEBI" id="CHEBI:57288"/>
        <dbReference type="ChEBI" id="CHEBI:64718"/>
        <dbReference type="ChEBI" id="CHEBI:83683"/>
        <dbReference type="EC" id="2.3.1.266"/>
    </reaction>
</comment>
<comment type="subcellular location">
    <subcellularLocation>
        <location evidence="5">Cytoplasm</location>
    </subcellularLocation>
</comment>
<comment type="caution">
    <text evidence="7">The sequence shown here is derived from an EMBL/GenBank/DDBJ whole genome shotgun (WGS) entry which is preliminary data.</text>
</comment>
<dbReference type="Gene3D" id="3.40.630.30">
    <property type="match status" value="1"/>
</dbReference>